<dbReference type="InterPro" id="IPR041854">
    <property type="entry name" value="BFD-like_2Fe2S-bd_dom_sf"/>
</dbReference>
<dbReference type="InterPro" id="IPR007419">
    <property type="entry name" value="BFD-like_2Fe2S-bd_dom"/>
</dbReference>
<protein>
    <submittedName>
        <fullName evidence="2">(2Fe-2S)-binding protein</fullName>
    </submittedName>
</protein>
<organism evidence="2 3">
    <name type="scientific">Brachyspira pilosicoli</name>
    <name type="common">Serpulina pilosicoli</name>
    <dbReference type="NCBI Taxonomy" id="52584"/>
    <lineage>
        <taxon>Bacteria</taxon>
        <taxon>Pseudomonadati</taxon>
        <taxon>Spirochaetota</taxon>
        <taxon>Spirochaetia</taxon>
        <taxon>Brachyspirales</taxon>
        <taxon>Brachyspiraceae</taxon>
        <taxon>Brachyspira</taxon>
    </lineage>
</organism>
<comment type="caution">
    <text evidence="2">The sequence shown here is derived from an EMBL/GenBank/DDBJ whole genome shotgun (WGS) entry which is preliminary data.</text>
</comment>
<name>A0A5C8FEJ9_BRAPL</name>
<dbReference type="Proteomes" id="UP000323176">
    <property type="component" value="Unassembled WGS sequence"/>
</dbReference>
<evidence type="ECO:0000259" key="1">
    <source>
        <dbReference type="Pfam" id="PF04324"/>
    </source>
</evidence>
<proteinExistence type="predicted"/>
<dbReference type="EMBL" id="SAXY01000007">
    <property type="protein sequence ID" value="TXJ47040.1"/>
    <property type="molecule type" value="Genomic_DNA"/>
</dbReference>
<accession>A0A5C8FEJ9</accession>
<feature type="domain" description="BFD-like [2Fe-2S]-binding" evidence="1">
    <location>
        <begin position="8"/>
        <end position="57"/>
    </location>
</feature>
<dbReference type="AlphaFoldDB" id="A0A5C8FEJ9"/>
<dbReference type="Pfam" id="PF04324">
    <property type="entry name" value="Fer2_BFD"/>
    <property type="match status" value="1"/>
</dbReference>
<dbReference type="OrthoDB" id="9801699at2"/>
<sequence length="61" mass="7123">MIKEDSKYICKCKELSIEEIETLKKEYGLKTLRDIVKKTKAGTICGGCRNRLKELFKDNLR</sequence>
<gene>
    <name evidence="2" type="ORF">EPJ72_00575</name>
</gene>
<evidence type="ECO:0000313" key="3">
    <source>
        <dbReference type="Proteomes" id="UP000323176"/>
    </source>
</evidence>
<evidence type="ECO:0000313" key="2">
    <source>
        <dbReference type="EMBL" id="TXJ47040.1"/>
    </source>
</evidence>
<dbReference type="Gene3D" id="1.10.10.1100">
    <property type="entry name" value="BFD-like [2Fe-2S]-binding domain"/>
    <property type="match status" value="1"/>
</dbReference>
<reference evidence="2 3" key="1">
    <citation type="journal article" date="1992" name="Lakartidningen">
        <title>[Penicillin V and not amoxicillin is the first choice preparation in acute otitis].</title>
        <authorList>
            <person name="Kamme C."/>
            <person name="Lundgren K."/>
            <person name="Prellner K."/>
        </authorList>
    </citation>
    <scope>NUCLEOTIDE SEQUENCE [LARGE SCALE GENOMIC DNA]</scope>
    <source>
        <strain evidence="2 3">PC5538III-hc</strain>
    </source>
</reference>